<evidence type="ECO:0000256" key="1">
    <source>
        <dbReference type="ARBA" id="ARBA00023015"/>
    </source>
</evidence>
<organism evidence="5">
    <name type="scientific">Prosthecochloris aestuarii</name>
    <dbReference type="NCBI Taxonomy" id="1102"/>
    <lineage>
        <taxon>Bacteria</taxon>
        <taxon>Pseudomonadati</taxon>
        <taxon>Chlorobiota</taxon>
        <taxon>Chlorobiia</taxon>
        <taxon>Chlorobiales</taxon>
        <taxon>Chlorobiaceae</taxon>
        <taxon>Prosthecochloris</taxon>
    </lineage>
</organism>
<reference evidence="5" key="1">
    <citation type="journal article" date="2020" name="mSystems">
        <title>Genome- and Community-Level Interaction Insights into Carbon Utilization and Element Cycling Functions of Hydrothermarchaeota in Hydrothermal Sediment.</title>
        <authorList>
            <person name="Zhou Z."/>
            <person name="Liu Y."/>
            <person name="Xu W."/>
            <person name="Pan J."/>
            <person name="Luo Z.H."/>
            <person name="Li M."/>
        </authorList>
    </citation>
    <scope>NUCLEOTIDE SEQUENCE [LARGE SCALE GENOMIC DNA]</scope>
    <source>
        <strain evidence="5">SpSt-1181</strain>
    </source>
</reference>
<dbReference type="Gene3D" id="1.10.10.60">
    <property type="entry name" value="Homeodomain-like"/>
    <property type="match status" value="1"/>
</dbReference>
<sequence length="275" mass="31200">MTDLPDTYYGIVPLSEQLPGMQDGSCRFQLFQIVWFRQSAAVEQMIDFERYPVEPDTIYCLAPAQVHVLSPMERADGVRILFPVDMYGQVIDDESRWFFNPLVNEGIGVVSGLSGTLWRLCELMREECGGVNDAEVFASLLKVFLRNLASTGSGKPVSFELDAARLNSLFSLINTHYKRERSASFYASRIGLSPKRLNEILKKATGLTLTAILHYRLVMEARREIGYGDKTFKEIAYGLGFSEQAYFSRFFRKQTGMTPQEFRSRMFKLSGQGGE</sequence>
<dbReference type="EMBL" id="DSBW01000009">
    <property type="protein sequence ID" value="HED30139.1"/>
    <property type="molecule type" value="Genomic_DNA"/>
</dbReference>
<dbReference type="PRINTS" id="PR00032">
    <property type="entry name" value="HTHARAC"/>
</dbReference>
<evidence type="ECO:0000256" key="2">
    <source>
        <dbReference type="ARBA" id="ARBA00023125"/>
    </source>
</evidence>
<dbReference type="PROSITE" id="PS01124">
    <property type="entry name" value="HTH_ARAC_FAMILY_2"/>
    <property type="match status" value="1"/>
</dbReference>
<comment type="caution">
    <text evidence="5">The sequence shown here is derived from an EMBL/GenBank/DDBJ whole genome shotgun (WGS) entry which is preliminary data.</text>
</comment>
<proteinExistence type="predicted"/>
<evidence type="ECO:0000313" key="5">
    <source>
        <dbReference type="EMBL" id="HED30139.1"/>
    </source>
</evidence>
<name>A0A831SQQ1_PROAE</name>
<feature type="domain" description="HTH araC/xylS-type" evidence="4">
    <location>
        <begin position="167"/>
        <end position="265"/>
    </location>
</feature>
<dbReference type="InterPro" id="IPR009057">
    <property type="entry name" value="Homeodomain-like_sf"/>
</dbReference>
<dbReference type="AlphaFoldDB" id="A0A831SQQ1"/>
<evidence type="ECO:0000256" key="3">
    <source>
        <dbReference type="ARBA" id="ARBA00023163"/>
    </source>
</evidence>
<dbReference type="PANTHER" id="PTHR43280:SF32">
    <property type="entry name" value="TRANSCRIPTIONAL REGULATORY PROTEIN"/>
    <property type="match status" value="1"/>
</dbReference>
<keyword evidence="1" id="KW-0805">Transcription regulation</keyword>
<evidence type="ECO:0000259" key="4">
    <source>
        <dbReference type="PROSITE" id="PS01124"/>
    </source>
</evidence>
<dbReference type="PANTHER" id="PTHR43280">
    <property type="entry name" value="ARAC-FAMILY TRANSCRIPTIONAL REGULATOR"/>
    <property type="match status" value="1"/>
</dbReference>
<dbReference type="GO" id="GO:0043565">
    <property type="term" value="F:sequence-specific DNA binding"/>
    <property type="evidence" value="ECO:0007669"/>
    <property type="project" value="InterPro"/>
</dbReference>
<dbReference type="InterPro" id="IPR020449">
    <property type="entry name" value="Tscrpt_reg_AraC-type_HTH"/>
</dbReference>
<accession>A0A831SQQ1</accession>
<dbReference type="Pfam" id="PF12833">
    <property type="entry name" value="HTH_18"/>
    <property type="match status" value="1"/>
</dbReference>
<dbReference type="InterPro" id="IPR018060">
    <property type="entry name" value="HTH_AraC"/>
</dbReference>
<keyword evidence="3" id="KW-0804">Transcription</keyword>
<protein>
    <submittedName>
        <fullName evidence="5">AraC family transcriptional regulator</fullName>
    </submittedName>
</protein>
<gene>
    <name evidence="5" type="ORF">ENN50_00275</name>
</gene>
<dbReference type="SUPFAM" id="SSF46689">
    <property type="entry name" value="Homeodomain-like"/>
    <property type="match status" value="1"/>
</dbReference>
<dbReference type="GO" id="GO:0003700">
    <property type="term" value="F:DNA-binding transcription factor activity"/>
    <property type="evidence" value="ECO:0007669"/>
    <property type="project" value="InterPro"/>
</dbReference>
<dbReference type="SMART" id="SM00342">
    <property type="entry name" value="HTH_ARAC"/>
    <property type="match status" value="1"/>
</dbReference>
<keyword evidence="2" id="KW-0238">DNA-binding</keyword>
<dbReference type="Proteomes" id="UP000886335">
    <property type="component" value="Unassembled WGS sequence"/>
</dbReference>